<keyword evidence="8" id="KW-1185">Reference proteome</keyword>
<evidence type="ECO:0000313" key="8">
    <source>
        <dbReference type="Proteomes" id="UP000051841"/>
    </source>
</evidence>
<keyword evidence="3 6" id="KW-0815">Transposition</keyword>
<gene>
    <name evidence="7" type="ORF">IV49_GL002078</name>
</gene>
<dbReference type="GO" id="GO:0004803">
    <property type="term" value="F:transposase activity"/>
    <property type="evidence" value="ECO:0007669"/>
    <property type="project" value="UniProtKB-UniRule"/>
</dbReference>
<dbReference type="Pfam" id="PF00872">
    <property type="entry name" value="Transposase_mut"/>
    <property type="match status" value="1"/>
</dbReference>
<sequence length="405" mass="47142">MNHFTTLLIRNLLNNEHNLPEFESVLSEVFRQQLEEAVNDVLNYELEQFLGYERYKHTNEKGSRNGFKPERKIDTKYGPITIRMPRDRLGLFVSSLIPAYMRRTQETENSIIDLFDLGLTNSVITEAVEKMFGAKVSRGTVSNITNRIISNIDSFKNRHLAKEYAVVYVDATMMPLRRDTVQKEAVHIALGIRTDGTKEIIDYSIAPSESKSNWKEMIESIRERGVERVALFCTDGLNGMEEVIASVYPMSRIQRCLLHVQRNISSKCRASDRAEITEDFKAVYTAADKNAAQDQLANFNRKWSRKYPKIIESLKSINMFTFYDFPSEIRSSIYTTNMIESYDKQLKRHFKAKEQFPTELSEEKFLVSQFERYNEKFLNRIHKGFGKVTDFWFSEGSETHLSTEE</sequence>
<evidence type="ECO:0000256" key="1">
    <source>
        <dbReference type="ARBA" id="ARBA00002190"/>
    </source>
</evidence>
<dbReference type="AlphaFoldDB" id="A0A0R2HDP2"/>
<evidence type="ECO:0000256" key="4">
    <source>
        <dbReference type="ARBA" id="ARBA00023125"/>
    </source>
</evidence>
<protein>
    <recommendedName>
        <fullName evidence="6">Mutator family transposase</fullName>
    </recommendedName>
</protein>
<organism evidence="7 8">
    <name type="scientific">Kandleria vitulina DSM 20405</name>
    <dbReference type="NCBI Taxonomy" id="1410657"/>
    <lineage>
        <taxon>Bacteria</taxon>
        <taxon>Bacillati</taxon>
        <taxon>Bacillota</taxon>
        <taxon>Erysipelotrichia</taxon>
        <taxon>Erysipelotrichales</taxon>
        <taxon>Coprobacillaceae</taxon>
        <taxon>Kandleria</taxon>
    </lineage>
</organism>
<name>A0A0R2HDP2_9FIRM</name>
<dbReference type="PANTHER" id="PTHR33217">
    <property type="entry name" value="TRANSPOSASE FOR INSERTION SEQUENCE ELEMENT IS1081"/>
    <property type="match status" value="1"/>
</dbReference>
<keyword evidence="6" id="KW-0814">Transposable element</keyword>
<dbReference type="PROSITE" id="PS01007">
    <property type="entry name" value="TRANSPOSASE_MUTATOR"/>
    <property type="match status" value="1"/>
</dbReference>
<comment type="caution">
    <text evidence="7">The sequence shown here is derived from an EMBL/GenBank/DDBJ whole genome shotgun (WGS) entry which is preliminary data.</text>
</comment>
<comment type="similarity">
    <text evidence="2 6">Belongs to the transposase mutator family.</text>
</comment>
<evidence type="ECO:0000256" key="3">
    <source>
        <dbReference type="ARBA" id="ARBA00022578"/>
    </source>
</evidence>
<evidence type="ECO:0000313" key="7">
    <source>
        <dbReference type="EMBL" id="KRN50430.1"/>
    </source>
</evidence>
<dbReference type="GO" id="GO:0003677">
    <property type="term" value="F:DNA binding"/>
    <property type="evidence" value="ECO:0007669"/>
    <property type="project" value="UniProtKB-UniRule"/>
</dbReference>
<evidence type="ECO:0000256" key="2">
    <source>
        <dbReference type="ARBA" id="ARBA00010961"/>
    </source>
</evidence>
<comment type="function">
    <text evidence="1 6">Required for the transposition of the insertion element.</text>
</comment>
<evidence type="ECO:0000256" key="5">
    <source>
        <dbReference type="ARBA" id="ARBA00023172"/>
    </source>
</evidence>
<accession>A0A0R2HDP2</accession>
<dbReference type="GO" id="GO:0006313">
    <property type="term" value="P:DNA transposition"/>
    <property type="evidence" value="ECO:0007669"/>
    <property type="project" value="UniProtKB-UniRule"/>
</dbReference>
<proteinExistence type="inferred from homology"/>
<dbReference type="NCBIfam" id="NF033543">
    <property type="entry name" value="transpos_IS256"/>
    <property type="match status" value="1"/>
</dbReference>
<dbReference type="InterPro" id="IPR001207">
    <property type="entry name" value="Transposase_mutator"/>
</dbReference>
<reference evidence="7 8" key="1">
    <citation type="journal article" date="2015" name="Genome Announc.">
        <title>Expanding the biotechnology potential of lactobacilli through comparative genomics of 213 strains and associated genera.</title>
        <authorList>
            <person name="Sun Z."/>
            <person name="Harris H.M."/>
            <person name="McCann A."/>
            <person name="Guo C."/>
            <person name="Argimon S."/>
            <person name="Zhang W."/>
            <person name="Yang X."/>
            <person name="Jeffery I.B."/>
            <person name="Cooney J.C."/>
            <person name="Kagawa T.F."/>
            <person name="Liu W."/>
            <person name="Song Y."/>
            <person name="Salvetti E."/>
            <person name="Wrobel A."/>
            <person name="Rasinkangas P."/>
            <person name="Parkhill J."/>
            <person name="Rea M.C."/>
            <person name="O'Sullivan O."/>
            <person name="Ritari J."/>
            <person name="Douillard F.P."/>
            <person name="Paul Ross R."/>
            <person name="Yang R."/>
            <person name="Briner A.E."/>
            <person name="Felis G.E."/>
            <person name="de Vos W.M."/>
            <person name="Barrangou R."/>
            <person name="Klaenhammer T.R."/>
            <person name="Caufield P.W."/>
            <person name="Cui Y."/>
            <person name="Zhang H."/>
            <person name="O'Toole P.W."/>
        </authorList>
    </citation>
    <scope>NUCLEOTIDE SEQUENCE [LARGE SCALE GENOMIC DNA]</scope>
    <source>
        <strain evidence="7 8">DSM 20405</strain>
    </source>
</reference>
<evidence type="ECO:0000256" key="6">
    <source>
        <dbReference type="RuleBase" id="RU365089"/>
    </source>
</evidence>
<keyword evidence="5 6" id="KW-0233">DNA recombination</keyword>
<keyword evidence="4 6" id="KW-0238">DNA-binding</keyword>
<dbReference type="RefSeq" id="WP_051654379.1">
    <property type="nucleotide sequence ID" value="NZ_JNKN01000009.1"/>
</dbReference>
<dbReference type="PANTHER" id="PTHR33217:SF8">
    <property type="entry name" value="MUTATOR FAMILY TRANSPOSASE"/>
    <property type="match status" value="1"/>
</dbReference>
<dbReference type="Proteomes" id="UP000051841">
    <property type="component" value="Unassembled WGS sequence"/>
</dbReference>
<dbReference type="PATRIC" id="fig|1410657.5.peg.2147"/>
<dbReference type="EMBL" id="JQBL01000009">
    <property type="protein sequence ID" value="KRN50430.1"/>
    <property type="molecule type" value="Genomic_DNA"/>
</dbReference>